<organism evidence="3 4">
    <name type="scientific">Halanaerobium kushneri</name>
    <dbReference type="NCBI Taxonomy" id="56779"/>
    <lineage>
        <taxon>Bacteria</taxon>
        <taxon>Bacillati</taxon>
        <taxon>Bacillota</taxon>
        <taxon>Clostridia</taxon>
        <taxon>Halanaerobiales</taxon>
        <taxon>Halanaerobiaceae</taxon>
        <taxon>Halanaerobium</taxon>
    </lineage>
</organism>
<dbReference type="OrthoDB" id="9798918at2"/>
<feature type="compositionally biased region" description="Basic residues" evidence="2">
    <location>
        <begin position="110"/>
        <end position="125"/>
    </location>
</feature>
<evidence type="ECO:0000313" key="3">
    <source>
        <dbReference type="EMBL" id="SIQ80275.1"/>
    </source>
</evidence>
<proteinExistence type="inferred from homology"/>
<dbReference type="Pfam" id="PF02639">
    <property type="entry name" value="DUF188"/>
    <property type="match status" value="1"/>
</dbReference>
<accession>A0A1N6VR32</accession>
<dbReference type="PANTHER" id="PTHR35146:SF1">
    <property type="entry name" value="UPF0178 PROTEIN YAII"/>
    <property type="match status" value="1"/>
</dbReference>
<feature type="region of interest" description="Disordered" evidence="2">
    <location>
        <begin position="110"/>
        <end position="129"/>
    </location>
</feature>
<dbReference type="Proteomes" id="UP000185669">
    <property type="component" value="Unassembled WGS sequence"/>
</dbReference>
<dbReference type="InterPro" id="IPR003791">
    <property type="entry name" value="UPF0178"/>
</dbReference>
<dbReference type="STRING" id="56779.SAMN05421834_10880"/>
<comment type="similarity">
    <text evidence="1">Belongs to the UPF0178 family.</text>
</comment>
<name>A0A1N6VR32_9FIRM</name>
<dbReference type="AlphaFoldDB" id="A0A1N6VR32"/>
<gene>
    <name evidence="3" type="ORF">SAMN05421834_10880</name>
</gene>
<sequence length="148" mass="16677">MRILVDGDGCPVIEIITKVAADKNLELIVYTDLNHRHQLAYGTLEVVDQGFQSVDMILYNKIQAGDLVVTSDYGLAALALGAGALVLGFSGREFTNQNIERLLATRHRQFKERKRTGRHTSHKKRSPADDQRFKETLLNLIENRTTEL</sequence>
<keyword evidence="4" id="KW-1185">Reference proteome</keyword>
<reference evidence="4" key="1">
    <citation type="submission" date="2017-01" db="EMBL/GenBank/DDBJ databases">
        <authorList>
            <person name="Varghese N."/>
            <person name="Submissions S."/>
        </authorList>
    </citation>
    <scope>NUCLEOTIDE SEQUENCE [LARGE SCALE GENOMIC DNA]</scope>
    <source>
        <strain evidence="4">ATCC 700103</strain>
    </source>
</reference>
<evidence type="ECO:0000256" key="2">
    <source>
        <dbReference type="SAM" id="MobiDB-lite"/>
    </source>
</evidence>
<dbReference type="RefSeq" id="WP_076544695.1">
    <property type="nucleotide sequence ID" value="NZ_FTNC01000008.1"/>
</dbReference>
<dbReference type="PANTHER" id="PTHR35146">
    <property type="entry name" value="UPF0178 PROTEIN YAII"/>
    <property type="match status" value="1"/>
</dbReference>
<evidence type="ECO:0000256" key="1">
    <source>
        <dbReference type="ARBA" id="ARBA00008522"/>
    </source>
</evidence>
<protein>
    <submittedName>
        <fullName evidence="3">Uncharacterized protein</fullName>
    </submittedName>
</protein>
<dbReference type="EMBL" id="FTNC01000008">
    <property type="protein sequence ID" value="SIQ80275.1"/>
    <property type="molecule type" value="Genomic_DNA"/>
</dbReference>
<evidence type="ECO:0000313" key="4">
    <source>
        <dbReference type="Proteomes" id="UP000185669"/>
    </source>
</evidence>